<organism evidence="2 3">
    <name type="scientific">Candidatus Aphodenecus pullistercoris</name>
    <dbReference type="NCBI Taxonomy" id="2840669"/>
    <lineage>
        <taxon>Bacteria</taxon>
        <taxon>Pseudomonadati</taxon>
        <taxon>Spirochaetota</taxon>
        <taxon>Spirochaetia</taxon>
        <taxon>Spirochaetales</taxon>
        <taxon>Candidatus Aphodenecus</taxon>
    </lineage>
</organism>
<dbReference type="InterPro" id="IPR025669">
    <property type="entry name" value="AAA_dom"/>
</dbReference>
<accession>A0A9D9H6M1</accession>
<evidence type="ECO:0000313" key="2">
    <source>
        <dbReference type="EMBL" id="MBO8443010.1"/>
    </source>
</evidence>
<protein>
    <submittedName>
        <fullName evidence="2">ParA family protein</fullName>
    </submittedName>
</protein>
<dbReference type="PANTHER" id="PTHR13696">
    <property type="entry name" value="P-LOOP CONTAINING NUCLEOSIDE TRIPHOSPHATE HYDROLASE"/>
    <property type="match status" value="1"/>
</dbReference>
<name>A0A9D9H6M1_9SPIR</name>
<feature type="domain" description="AAA" evidence="1">
    <location>
        <begin position="6"/>
        <end position="177"/>
    </location>
</feature>
<dbReference type="Gene3D" id="3.40.50.300">
    <property type="entry name" value="P-loop containing nucleotide triphosphate hydrolases"/>
    <property type="match status" value="1"/>
</dbReference>
<dbReference type="CDD" id="cd02042">
    <property type="entry name" value="ParAB_family"/>
    <property type="match status" value="1"/>
</dbReference>
<dbReference type="InterPro" id="IPR027417">
    <property type="entry name" value="P-loop_NTPase"/>
</dbReference>
<sequence length="255" mass="27913">MGSNRIILLNQKGGVGKTTICVNLGSSLCAMGYKVLLVDFDSQGNLTGAVSGDSRRPTMYQVMTGAVSAEDAIQETPFQNLYLIPGSIDLAGLSIELADEDDRNYYLKKVLEGVDSQFDYVFVDCPPALGVLTMNAMAWADYIIIPMQCEYFAMEGLNLLMRTITNVKKSLNPDLRILGIAFNMFSGHNRLNAEVVKDTTSFFPNLVFKTIIPRSVRLAEAPSFGLPINVYNTAGKGTLAFANLAKEVSERVKQD</sequence>
<reference evidence="2" key="2">
    <citation type="journal article" date="2021" name="PeerJ">
        <title>Extensive microbial diversity within the chicken gut microbiome revealed by metagenomics and culture.</title>
        <authorList>
            <person name="Gilroy R."/>
            <person name="Ravi A."/>
            <person name="Getino M."/>
            <person name="Pursley I."/>
            <person name="Horton D.L."/>
            <person name="Alikhan N.F."/>
            <person name="Baker D."/>
            <person name="Gharbi K."/>
            <person name="Hall N."/>
            <person name="Watson M."/>
            <person name="Adriaenssens E.M."/>
            <person name="Foster-Nyarko E."/>
            <person name="Jarju S."/>
            <person name="Secka A."/>
            <person name="Antonio M."/>
            <person name="Oren A."/>
            <person name="Chaudhuri R.R."/>
            <person name="La Ragione R."/>
            <person name="Hildebrand F."/>
            <person name="Pallen M.J."/>
        </authorList>
    </citation>
    <scope>NUCLEOTIDE SEQUENCE</scope>
    <source>
        <strain evidence="2">11167</strain>
    </source>
</reference>
<evidence type="ECO:0000313" key="3">
    <source>
        <dbReference type="Proteomes" id="UP000823633"/>
    </source>
</evidence>
<dbReference type="FunFam" id="3.40.50.300:FF:000285">
    <property type="entry name" value="Sporulation initiation inhibitor Soj"/>
    <property type="match status" value="1"/>
</dbReference>
<dbReference type="AlphaFoldDB" id="A0A9D9H6M1"/>
<dbReference type="EMBL" id="JADIMU010000028">
    <property type="protein sequence ID" value="MBO8443010.1"/>
    <property type="molecule type" value="Genomic_DNA"/>
</dbReference>
<comment type="caution">
    <text evidence="2">The sequence shown here is derived from an EMBL/GenBank/DDBJ whole genome shotgun (WGS) entry which is preliminary data.</text>
</comment>
<dbReference type="Pfam" id="PF13614">
    <property type="entry name" value="AAA_31"/>
    <property type="match status" value="1"/>
</dbReference>
<dbReference type="InterPro" id="IPR050678">
    <property type="entry name" value="DNA_Partitioning_ATPase"/>
</dbReference>
<reference evidence="2" key="1">
    <citation type="submission" date="2020-10" db="EMBL/GenBank/DDBJ databases">
        <authorList>
            <person name="Gilroy R."/>
        </authorList>
    </citation>
    <scope>NUCLEOTIDE SEQUENCE</scope>
    <source>
        <strain evidence="2">11167</strain>
    </source>
</reference>
<gene>
    <name evidence="2" type="ORF">IAC42_04550</name>
</gene>
<evidence type="ECO:0000259" key="1">
    <source>
        <dbReference type="Pfam" id="PF13614"/>
    </source>
</evidence>
<dbReference type="Proteomes" id="UP000823633">
    <property type="component" value="Unassembled WGS sequence"/>
</dbReference>
<dbReference type="SUPFAM" id="SSF52540">
    <property type="entry name" value="P-loop containing nucleoside triphosphate hydrolases"/>
    <property type="match status" value="1"/>
</dbReference>
<proteinExistence type="predicted"/>
<dbReference type="PANTHER" id="PTHR13696:SF52">
    <property type="entry name" value="PARA FAMILY PROTEIN CT_582"/>
    <property type="match status" value="1"/>
</dbReference>